<keyword evidence="2" id="KW-0238">DNA-binding</keyword>
<gene>
    <name evidence="5" type="ORF">COY14_00145</name>
</gene>
<dbReference type="Gene3D" id="1.10.10.10">
    <property type="entry name" value="Winged helix-like DNA-binding domain superfamily/Winged helix DNA-binding domain"/>
    <property type="match status" value="1"/>
</dbReference>
<dbReference type="PANTHER" id="PTHR42756:SF1">
    <property type="entry name" value="TRANSCRIPTIONAL REPRESSOR OF EMRAB OPERON"/>
    <property type="match status" value="1"/>
</dbReference>
<organism evidence="5 6">
    <name type="scientific">Candidatus Roizmanbacteria bacterium CG_4_10_14_0_2_um_filter_36_9</name>
    <dbReference type="NCBI Taxonomy" id="1974823"/>
    <lineage>
        <taxon>Bacteria</taxon>
        <taxon>Candidatus Roizmaniibacteriota</taxon>
    </lineage>
</organism>
<evidence type="ECO:0000313" key="5">
    <source>
        <dbReference type="EMBL" id="PIZ66556.1"/>
    </source>
</evidence>
<protein>
    <recommendedName>
        <fullName evidence="4">HTH marR-type domain-containing protein</fullName>
    </recommendedName>
</protein>
<evidence type="ECO:0000256" key="1">
    <source>
        <dbReference type="ARBA" id="ARBA00023015"/>
    </source>
</evidence>
<dbReference type="Proteomes" id="UP000230027">
    <property type="component" value="Unassembled WGS sequence"/>
</dbReference>
<dbReference type="PROSITE" id="PS50995">
    <property type="entry name" value="HTH_MARR_2"/>
    <property type="match status" value="1"/>
</dbReference>
<dbReference type="EMBL" id="PFOD01000004">
    <property type="protein sequence ID" value="PIZ66556.1"/>
    <property type="molecule type" value="Genomic_DNA"/>
</dbReference>
<reference evidence="6" key="1">
    <citation type="submission" date="2017-09" db="EMBL/GenBank/DDBJ databases">
        <title>Depth-based differentiation of microbial function through sediment-hosted aquifers and enrichment of novel symbionts in the deep terrestrial subsurface.</title>
        <authorList>
            <person name="Probst A.J."/>
            <person name="Ladd B."/>
            <person name="Jarett J.K."/>
            <person name="Geller-Mcgrath D.E."/>
            <person name="Sieber C.M.K."/>
            <person name="Emerson J.B."/>
            <person name="Anantharaman K."/>
            <person name="Thomas B.C."/>
            <person name="Malmstrom R."/>
            <person name="Stieglmeier M."/>
            <person name="Klingl A."/>
            <person name="Woyke T."/>
            <person name="Ryan C.M."/>
            <person name="Banfield J.F."/>
        </authorList>
    </citation>
    <scope>NUCLEOTIDE SEQUENCE [LARGE SCALE GENOMIC DNA]</scope>
</reference>
<keyword evidence="3" id="KW-0804">Transcription</keyword>
<evidence type="ECO:0000256" key="2">
    <source>
        <dbReference type="ARBA" id="ARBA00023125"/>
    </source>
</evidence>
<dbReference type="GO" id="GO:0003700">
    <property type="term" value="F:DNA-binding transcription factor activity"/>
    <property type="evidence" value="ECO:0007669"/>
    <property type="project" value="InterPro"/>
</dbReference>
<feature type="domain" description="HTH marR-type" evidence="4">
    <location>
        <begin position="1"/>
        <end position="154"/>
    </location>
</feature>
<dbReference type="InterPro" id="IPR000835">
    <property type="entry name" value="HTH_MarR-typ"/>
</dbReference>
<dbReference type="SMART" id="SM00347">
    <property type="entry name" value="HTH_MARR"/>
    <property type="match status" value="1"/>
</dbReference>
<dbReference type="GO" id="GO:0003677">
    <property type="term" value="F:DNA binding"/>
    <property type="evidence" value="ECO:0007669"/>
    <property type="project" value="UniProtKB-KW"/>
</dbReference>
<dbReference type="InterPro" id="IPR036390">
    <property type="entry name" value="WH_DNA-bd_sf"/>
</dbReference>
<dbReference type="PANTHER" id="PTHR42756">
    <property type="entry name" value="TRANSCRIPTIONAL REGULATOR, MARR"/>
    <property type="match status" value="1"/>
</dbReference>
<name>A0A2M7U647_9BACT</name>
<keyword evidence="1" id="KW-0805">Transcription regulation</keyword>
<proteinExistence type="predicted"/>
<comment type="caution">
    <text evidence="5">The sequence shown here is derived from an EMBL/GenBank/DDBJ whole genome shotgun (WGS) entry which is preliminary data.</text>
</comment>
<evidence type="ECO:0000259" key="4">
    <source>
        <dbReference type="PROSITE" id="PS50995"/>
    </source>
</evidence>
<accession>A0A2M7U647</accession>
<evidence type="ECO:0000313" key="6">
    <source>
        <dbReference type="Proteomes" id="UP000230027"/>
    </source>
</evidence>
<dbReference type="InterPro" id="IPR036388">
    <property type="entry name" value="WH-like_DNA-bd_sf"/>
</dbReference>
<evidence type="ECO:0000256" key="3">
    <source>
        <dbReference type="ARBA" id="ARBA00023163"/>
    </source>
</evidence>
<dbReference type="AlphaFoldDB" id="A0A2M7U647"/>
<sequence length="160" mass="18340">MVFMLKSALKKLVGSPTEIHSYSTLRLQAKTYRLIKNLLRPILKKNKLTSIDWCFLGLLFQNPDGLRFVEISHQMGVEPPFITELATNIKKRGYIDIINHPDDRRAKIVLLSAKGKLLVESLEPEINICLDKISSGISSRENETYFNVMIRLIENIAEQK</sequence>
<dbReference type="PRINTS" id="PR00598">
    <property type="entry name" value="HTHMARR"/>
</dbReference>
<dbReference type="SUPFAM" id="SSF46785">
    <property type="entry name" value="Winged helix' DNA-binding domain"/>
    <property type="match status" value="1"/>
</dbReference>